<organism evidence="2 3">
    <name type="scientific">Hanseniaspora osmophila</name>
    <dbReference type="NCBI Taxonomy" id="56408"/>
    <lineage>
        <taxon>Eukaryota</taxon>
        <taxon>Fungi</taxon>
        <taxon>Dikarya</taxon>
        <taxon>Ascomycota</taxon>
        <taxon>Saccharomycotina</taxon>
        <taxon>Saccharomycetes</taxon>
        <taxon>Saccharomycodales</taxon>
        <taxon>Saccharomycodaceae</taxon>
        <taxon>Hanseniaspora</taxon>
    </lineage>
</organism>
<dbReference type="EMBL" id="LPNM01000009">
    <property type="protein sequence ID" value="OEJ82875.1"/>
    <property type="molecule type" value="Genomic_DNA"/>
</dbReference>
<sequence>MRSAQAPIKLEAHHVYILIMIAFYAADYQSIEVFSSLDILHLLTVYRNKDIVTTAYFASSPCRASSFDNLMLREISSLAKTKNIDIGKFAGFVHRMSKIENVLNLINLFSEHILKTDQHDEPMLDRETGLKKISSSSVIGSYVAVCIETFEEMDFSQYGGLLKSIQEPFKEKFLNVPPAHTLPDNDSFIDFYIFKGEYSSKPYAILKTPQFLFDHYMGNKANENNVFERMRAVRELSNLVASRNGISSQNADLLQGTSNLDKITKYMDIKDLQYSVSLLDKRYTVCVEKSHECLDTARNLYEFDHALLHLALLNIYYGHLDTAVLHLENALFQARALKNSELLNNVFIWIFACIVEYPQIKNKFKIQVNEIIDSLKDYKNTDLYWMTKVYSADTLYKVKSTQHTATQALSTNMAAYLISLERKQVDAADVQVLDIFPRSFYETSLITYTSLGYMNFAQTYLQLKNTFQDSSHKAIENSNIKNTVRLADGLDELGLLKYRGYRYSNTISGNVGRNLDYYSIVNDGYKFLLMRDYDNLTNTFRYCDMDFLPYEFLRNLDILYVEYLRALENYDDAIQFCEYKMKQCQSLYDDRLWEFEFAMKQIDIFIQCSGNSLARYVPKVLKIIEAQRAYADEYRVLTSFLRFVTILDSVGNHQLVLKMLNYNSHFFFKYQETVLLKDMLSLYKNTIFKLCSMYPTNRDLQEMYRYVGNQT</sequence>
<dbReference type="FunCoup" id="A0A1E5R7I9">
    <property type="interactions" value="178"/>
</dbReference>
<keyword evidence="3" id="KW-1185">Reference proteome</keyword>
<feature type="domain" description="Anaphase-promoting complex subunit 5" evidence="1">
    <location>
        <begin position="272"/>
        <end position="352"/>
    </location>
</feature>
<dbReference type="Proteomes" id="UP000095728">
    <property type="component" value="Unassembled WGS sequence"/>
</dbReference>
<comment type="caution">
    <text evidence="2">The sequence shown here is derived from an EMBL/GenBank/DDBJ whole genome shotgun (WGS) entry which is preliminary data.</text>
</comment>
<dbReference type="Pfam" id="PF12862">
    <property type="entry name" value="ANAPC5"/>
    <property type="match status" value="1"/>
</dbReference>
<evidence type="ECO:0000313" key="2">
    <source>
        <dbReference type="EMBL" id="OEJ82875.1"/>
    </source>
</evidence>
<proteinExistence type="predicted"/>
<gene>
    <name evidence="2" type="ORF">AWRI3579_g3436</name>
</gene>
<dbReference type="InterPro" id="IPR026000">
    <property type="entry name" value="Apc5_dom"/>
</dbReference>
<dbReference type="InParanoid" id="A0A1E5R7I9"/>
<accession>A0A1E5R7I9</accession>
<name>A0A1E5R7I9_9ASCO</name>
<protein>
    <submittedName>
        <fullName evidence="2">Anaphase-promoting complex subunit 5</fullName>
    </submittedName>
</protein>
<evidence type="ECO:0000313" key="3">
    <source>
        <dbReference type="Proteomes" id="UP000095728"/>
    </source>
</evidence>
<dbReference type="STRING" id="56408.A0A1E5R7I9"/>
<evidence type="ECO:0000259" key="1">
    <source>
        <dbReference type="Pfam" id="PF12862"/>
    </source>
</evidence>
<dbReference type="OrthoDB" id="2504561at2759"/>
<reference evidence="3" key="1">
    <citation type="journal article" date="2016" name="Genome Announc.">
        <title>Genome sequences of three species of Hanseniaspora isolated from spontaneous wine fermentations.</title>
        <authorList>
            <person name="Sternes P.R."/>
            <person name="Lee D."/>
            <person name="Kutyna D.R."/>
            <person name="Borneman A.R."/>
        </authorList>
    </citation>
    <scope>NUCLEOTIDE SEQUENCE [LARGE SCALE GENOMIC DNA]</scope>
    <source>
        <strain evidence="3">AWRI3579</strain>
    </source>
</reference>
<dbReference type="AlphaFoldDB" id="A0A1E5R7I9"/>